<dbReference type="RefSeq" id="WP_002590896.1">
    <property type="nucleotide sequence ID" value="NZ_BAABZS010000001.1"/>
</dbReference>
<dbReference type="PRINTS" id="PR00039">
    <property type="entry name" value="HTHLYSR"/>
</dbReference>
<name>A0A6N2WYE0_9FIRM</name>
<dbReference type="PANTHER" id="PTHR30419">
    <property type="entry name" value="HTH-TYPE TRANSCRIPTIONAL REGULATOR YBHD"/>
    <property type="match status" value="1"/>
</dbReference>
<organism evidence="5">
    <name type="scientific">Enterocloster bolteae</name>
    <dbReference type="NCBI Taxonomy" id="208479"/>
    <lineage>
        <taxon>Bacteria</taxon>
        <taxon>Bacillati</taxon>
        <taxon>Bacillota</taxon>
        <taxon>Clostridia</taxon>
        <taxon>Lachnospirales</taxon>
        <taxon>Lachnospiraceae</taxon>
        <taxon>Enterocloster</taxon>
    </lineage>
</organism>
<dbReference type="PROSITE" id="PS50931">
    <property type="entry name" value="HTH_LYSR"/>
    <property type="match status" value="1"/>
</dbReference>
<evidence type="ECO:0000313" key="5">
    <source>
        <dbReference type="EMBL" id="VYT46915.1"/>
    </source>
</evidence>
<dbReference type="SUPFAM" id="SSF46785">
    <property type="entry name" value="Winged helix' DNA-binding domain"/>
    <property type="match status" value="1"/>
</dbReference>
<dbReference type="GO" id="GO:0005829">
    <property type="term" value="C:cytosol"/>
    <property type="evidence" value="ECO:0007669"/>
    <property type="project" value="TreeGrafter"/>
</dbReference>
<evidence type="ECO:0000256" key="3">
    <source>
        <dbReference type="ARBA" id="ARBA00023125"/>
    </source>
</evidence>
<sequence length="308" mass="35351">MDFRELNYVLAIEKYHNITKAAESLYVSQPTLSKFLANLEHDLGQKLFRKLGNKYILTFAGQKYVDTAREILLLKSNLDIELADILKKDVGVLNVAFPRMRCTYMLPATLPVFQAEHPNIKINVFEGSSDENDKLLLEGKAEIAFYSKPETLNPLIDYDTIRKEEMLICLCKDHPLGRYAQPNPSSRYPRLDPKLLKNELILQLMPEQRTRQITSRYFSNIGLNFENVMTTSSLPAIMELVSVGYGASFIFETHLMHHHFTKSIDCYSFGEPQTLSDFVVASRHGSYLPSYAHDFIKIARDLFNNNNL</sequence>
<dbReference type="InterPro" id="IPR000847">
    <property type="entry name" value="LysR_HTH_N"/>
</dbReference>
<dbReference type="EMBL" id="CACRTF010000017">
    <property type="protein sequence ID" value="VYT46915.1"/>
    <property type="molecule type" value="Genomic_DNA"/>
</dbReference>
<accession>A0A6N2WYE0</accession>
<dbReference type="InterPro" id="IPR050950">
    <property type="entry name" value="HTH-type_LysR_regulators"/>
</dbReference>
<dbReference type="Gene3D" id="3.40.190.290">
    <property type="match status" value="1"/>
</dbReference>
<dbReference type="InterPro" id="IPR036388">
    <property type="entry name" value="WH-like_DNA-bd_sf"/>
</dbReference>
<dbReference type="InterPro" id="IPR036390">
    <property type="entry name" value="WH_DNA-bd_sf"/>
</dbReference>
<evidence type="ECO:0000256" key="1">
    <source>
        <dbReference type="ARBA" id="ARBA00009437"/>
    </source>
</evidence>
<dbReference type="Pfam" id="PF03466">
    <property type="entry name" value="LysR_substrate"/>
    <property type="match status" value="1"/>
</dbReference>
<dbReference type="AlphaFoldDB" id="A0A6N2WYE0"/>
<reference evidence="5" key="1">
    <citation type="submission" date="2019-11" db="EMBL/GenBank/DDBJ databases">
        <authorList>
            <person name="Feng L."/>
        </authorList>
    </citation>
    <scope>NUCLEOTIDE SEQUENCE</scope>
    <source>
        <strain evidence="5">CbolteaeLFYP116</strain>
    </source>
</reference>
<evidence type="ECO:0000256" key="4">
    <source>
        <dbReference type="ARBA" id="ARBA00023163"/>
    </source>
</evidence>
<dbReference type="InterPro" id="IPR005119">
    <property type="entry name" value="LysR_subst-bd"/>
</dbReference>
<keyword evidence="3" id="KW-0238">DNA-binding</keyword>
<dbReference type="PANTHER" id="PTHR30419:SF28">
    <property type="entry name" value="HTH-TYPE TRANSCRIPTIONAL REGULATOR BSDA"/>
    <property type="match status" value="1"/>
</dbReference>
<dbReference type="CDD" id="cd05466">
    <property type="entry name" value="PBP2_LTTR_substrate"/>
    <property type="match status" value="1"/>
</dbReference>
<gene>
    <name evidence="5" type="primary">cynR_12</name>
    <name evidence="5" type="ORF">CBLFYP116_04147</name>
</gene>
<dbReference type="Gene3D" id="1.10.10.10">
    <property type="entry name" value="Winged helix-like DNA-binding domain superfamily/Winged helix DNA-binding domain"/>
    <property type="match status" value="1"/>
</dbReference>
<proteinExistence type="inferred from homology"/>
<dbReference type="GO" id="GO:0003700">
    <property type="term" value="F:DNA-binding transcription factor activity"/>
    <property type="evidence" value="ECO:0007669"/>
    <property type="project" value="InterPro"/>
</dbReference>
<evidence type="ECO:0000256" key="2">
    <source>
        <dbReference type="ARBA" id="ARBA00023015"/>
    </source>
</evidence>
<dbReference type="Pfam" id="PF00126">
    <property type="entry name" value="HTH_1"/>
    <property type="match status" value="1"/>
</dbReference>
<protein>
    <submittedName>
        <fullName evidence="5">HTH-type transcriptional regulator CynR</fullName>
    </submittedName>
</protein>
<comment type="similarity">
    <text evidence="1">Belongs to the LysR transcriptional regulatory family.</text>
</comment>
<dbReference type="SUPFAM" id="SSF53850">
    <property type="entry name" value="Periplasmic binding protein-like II"/>
    <property type="match status" value="1"/>
</dbReference>
<keyword evidence="2" id="KW-0805">Transcription regulation</keyword>
<keyword evidence="4" id="KW-0804">Transcription</keyword>
<dbReference type="GO" id="GO:0003677">
    <property type="term" value="F:DNA binding"/>
    <property type="evidence" value="ECO:0007669"/>
    <property type="project" value="UniProtKB-KW"/>
</dbReference>